<proteinExistence type="inferred from homology"/>
<dbReference type="Pfam" id="PF06201">
    <property type="entry name" value="PITH"/>
    <property type="match status" value="1"/>
</dbReference>
<dbReference type="SUPFAM" id="SSF49785">
    <property type="entry name" value="Galactose-binding domain-like"/>
    <property type="match status" value="1"/>
</dbReference>
<organism evidence="4 5">
    <name type="scientific">Crepidotus variabilis</name>
    <dbReference type="NCBI Taxonomy" id="179855"/>
    <lineage>
        <taxon>Eukaryota</taxon>
        <taxon>Fungi</taxon>
        <taxon>Dikarya</taxon>
        <taxon>Basidiomycota</taxon>
        <taxon>Agaricomycotina</taxon>
        <taxon>Agaricomycetes</taxon>
        <taxon>Agaricomycetidae</taxon>
        <taxon>Agaricales</taxon>
        <taxon>Agaricineae</taxon>
        <taxon>Crepidotaceae</taxon>
        <taxon>Crepidotus</taxon>
    </lineage>
</organism>
<accession>A0A9P6EGJ1</accession>
<dbReference type="PANTHER" id="PTHR12175:SF1">
    <property type="entry name" value="PITH DOMAIN-CONTAINING PROTEIN 1"/>
    <property type="match status" value="1"/>
</dbReference>
<name>A0A9P6EGJ1_9AGAR</name>
<dbReference type="PROSITE" id="PS51532">
    <property type="entry name" value="PITH"/>
    <property type="match status" value="1"/>
</dbReference>
<dbReference type="PANTHER" id="PTHR12175">
    <property type="entry name" value="AD039 HT014 THIOREDOXIN FAMILY TRP26"/>
    <property type="match status" value="1"/>
</dbReference>
<comment type="similarity">
    <text evidence="1">Belongs to the PITHD1 family.</text>
</comment>
<dbReference type="GO" id="GO:0005737">
    <property type="term" value="C:cytoplasm"/>
    <property type="evidence" value="ECO:0007669"/>
    <property type="project" value="UniProtKB-ARBA"/>
</dbReference>
<dbReference type="GO" id="GO:0005634">
    <property type="term" value="C:nucleus"/>
    <property type="evidence" value="ECO:0007669"/>
    <property type="project" value="TreeGrafter"/>
</dbReference>
<dbReference type="InterPro" id="IPR045099">
    <property type="entry name" value="PITH1-like"/>
</dbReference>
<evidence type="ECO:0000313" key="5">
    <source>
        <dbReference type="Proteomes" id="UP000807306"/>
    </source>
</evidence>
<dbReference type="AlphaFoldDB" id="A0A9P6EGJ1"/>
<sequence length="211" mass="23361">MASNNSETSENSLASELAGGDISNLYRFIDKDNVHGLNLTVPEHAKEVIKPWDRRDDNTIFLESNVDDQLMIHVPFVENVRVKSIILKLGRGEVAPRHLRVWANKSTIIDFSDVDSIKPQLSISLLEGETGVIEYPMRVAAFASIHSLSLLFDDALGGDQTRLYFIGFKGDTRSVKREINSRLEVPAPNAADASISDRVSNRVGGQQTTAR</sequence>
<protein>
    <submittedName>
        <fullName evidence="4">Galactose-binding domain-like protein</fullName>
    </submittedName>
</protein>
<feature type="domain" description="PITH" evidence="3">
    <location>
        <begin position="14"/>
        <end position="188"/>
    </location>
</feature>
<evidence type="ECO:0000256" key="2">
    <source>
        <dbReference type="SAM" id="MobiDB-lite"/>
    </source>
</evidence>
<dbReference type="Proteomes" id="UP000807306">
    <property type="component" value="Unassembled WGS sequence"/>
</dbReference>
<feature type="region of interest" description="Disordered" evidence="2">
    <location>
        <begin position="192"/>
        <end position="211"/>
    </location>
</feature>
<dbReference type="EMBL" id="MU157851">
    <property type="protein sequence ID" value="KAF9528696.1"/>
    <property type="molecule type" value="Genomic_DNA"/>
</dbReference>
<dbReference type="InterPro" id="IPR037047">
    <property type="entry name" value="PITH_dom_sf"/>
</dbReference>
<gene>
    <name evidence="4" type="ORF">CPB83DRAFT_854126</name>
</gene>
<dbReference type="OrthoDB" id="2635at2759"/>
<dbReference type="Gene3D" id="2.60.120.470">
    <property type="entry name" value="PITH domain"/>
    <property type="match status" value="1"/>
</dbReference>
<evidence type="ECO:0000256" key="1">
    <source>
        <dbReference type="ARBA" id="ARBA00025788"/>
    </source>
</evidence>
<keyword evidence="5" id="KW-1185">Reference proteome</keyword>
<dbReference type="InterPro" id="IPR010400">
    <property type="entry name" value="PITH_dom"/>
</dbReference>
<comment type="caution">
    <text evidence="4">The sequence shown here is derived from an EMBL/GenBank/DDBJ whole genome shotgun (WGS) entry which is preliminary data.</text>
</comment>
<evidence type="ECO:0000259" key="3">
    <source>
        <dbReference type="PROSITE" id="PS51532"/>
    </source>
</evidence>
<reference evidence="4" key="1">
    <citation type="submission" date="2020-11" db="EMBL/GenBank/DDBJ databases">
        <authorList>
            <consortium name="DOE Joint Genome Institute"/>
            <person name="Ahrendt S."/>
            <person name="Riley R."/>
            <person name="Andreopoulos W."/>
            <person name="Labutti K."/>
            <person name="Pangilinan J."/>
            <person name="Ruiz-Duenas F.J."/>
            <person name="Barrasa J.M."/>
            <person name="Sanchez-Garcia M."/>
            <person name="Camarero S."/>
            <person name="Miyauchi S."/>
            <person name="Serrano A."/>
            <person name="Linde D."/>
            <person name="Babiker R."/>
            <person name="Drula E."/>
            <person name="Ayuso-Fernandez I."/>
            <person name="Pacheco R."/>
            <person name="Padilla G."/>
            <person name="Ferreira P."/>
            <person name="Barriuso J."/>
            <person name="Kellner H."/>
            <person name="Castanera R."/>
            <person name="Alfaro M."/>
            <person name="Ramirez L."/>
            <person name="Pisabarro A.G."/>
            <person name="Kuo A."/>
            <person name="Tritt A."/>
            <person name="Lipzen A."/>
            <person name="He G."/>
            <person name="Yan M."/>
            <person name="Ng V."/>
            <person name="Cullen D."/>
            <person name="Martin F."/>
            <person name="Rosso M.-N."/>
            <person name="Henrissat B."/>
            <person name="Hibbett D."/>
            <person name="Martinez A.T."/>
            <person name="Grigoriev I.V."/>
        </authorList>
    </citation>
    <scope>NUCLEOTIDE SEQUENCE</scope>
    <source>
        <strain evidence="4">CBS 506.95</strain>
    </source>
</reference>
<dbReference type="InterPro" id="IPR008979">
    <property type="entry name" value="Galactose-bd-like_sf"/>
</dbReference>
<evidence type="ECO:0000313" key="4">
    <source>
        <dbReference type="EMBL" id="KAF9528696.1"/>
    </source>
</evidence>